<dbReference type="InterPro" id="IPR014430">
    <property type="entry name" value="Scs7"/>
</dbReference>
<evidence type="ECO:0000256" key="12">
    <source>
        <dbReference type="ARBA" id="ARBA00023136"/>
    </source>
</evidence>
<dbReference type="Pfam" id="PF04116">
    <property type="entry name" value="FA_hydroxylase"/>
    <property type="match status" value="1"/>
</dbReference>
<evidence type="ECO:0000256" key="14">
    <source>
        <dbReference type="SAM" id="Phobius"/>
    </source>
</evidence>
<dbReference type="PANTHER" id="PTHR12863:SF1">
    <property type="entry name" value="FATTY ACID 2-HYDROXYLASE"/>
    <property type="match status" value="1"/>
</dbReference>
<feature type="transmembrane region" description="Helical" evidence="14">
    <location>
        <begin position="43"/>
        <end position="67"/>
    </location>
</feature>
<feature type="transmembrane region" description="Helical" evidence="14">
    <location>
        <begin position="158"/>
        <end position="176"/>
    </location>
</feature>
<keyword evidence="5" id="KW-0479">Metal-binding</keyword>
<keyword evidence="6" id="KW-0256">Endoplasmic reticulum</keyword>
<reference evidence="16 17" key="1">
    <citation type="submission" date="2019-04" db="EMBL/GenBank/DDBJ databases">
        <title>Microbes associate with the intestines of laboratory mice.</title>
        <authorList>
            <person name="Navarre W."/>
            <person name="Wong E."/>
            <person name="Huang K.C."/>
            <person name="Tropini C."/>
            <person name="Ng K."/>
            <person name="Yu B."/>
        </authorList>
    </citation>
    <scope>NUCLEOTIDE SEQUENCE [LARGE SCALE GENOMIC DNA]</scope>
    <source>
        <strain evidence="16 17">NM83_B4-11</strain>
    </source>
</reference>
<comment type="subcellular location">
    <subcellularLocation>
        <location evidence="2">Endoplasmic reticulum membrane</location>
        <topology evidence="2">Multi-pass membrane protein</topology>
    </subcellularLocation>
</comment>
<organism evidence="16 17">
    <name type="scientific">Sphingomonas olei</name>
    <dbReference type="NCBI Taxonomy" id="1886787"/>
    <lineage>
        <taxon>Bacteria</taxon>
        <taxon>Pseudomonadati</taxon>
        <taxon>Pseudomonadota</taxon>
        <taxon>Alphaproteobacteria</taxon>
        <taxon>Sphingomonadales</taxon>
        <taxon>Sphingomonadaceae</taxon>
        <taxon>Sphingomonas</taxon>
    </lineage>
</organism>
<keyword evidence="13" id="KW-0275">Fatty acid biosynthesis</keyword>
<evidence type="ECO:0000256" key="2">
    <source>
        <dbReference type="ARBA" id="ARBA00004477"/>
    </source>
</evidence>
<comment type="caution">
    <text evidence="16">The sequence shown here is derived from an EMBL/GenBank/DDBJ whole genome shotgun (WGS) entry which is preliminary data.</text>
</comment>
<evidence type="ECO:0000256" key="6">
    <source>
        <dbReference type="ARBA" id="ARBA00022824"/>
    </source>
</evidence>
<evidence type="ECO:0000259" key="15">
    <source>
        <dbReference type="Pfam" id="PF04116"/>
    </source>
</evidence>
<comment type="cofactor">
    <cofactor evidence="1">
        <name>Zn(2+)</name>
        <dbReference type="ChEBI" id="CHEBI:29105"/>
    </cofactor>
</comment>
<dbReference type="Proteomes" id="UP000308038">
    <property type="component" value="Unassembled WGS sequence"/>
</dbReference>
<proteinExistence type="predicted"/>
<evidence type="ECO:0000256" key="5">
    <source>
        <dbReference type="ARBA" id="ARBA00022723"/>
    </source>
</evidence>
<keyword evidence="11" id="KW-0443">Lipid metabolism</keyword>
<gene>
    <name evidence="16" type="ORF">E5988_13995</name>
</gene>
<keyword evidence="8" id="KW-0862">Zinc</keyword>
<evidence type="ECO:0000256" key="11">
    <source>
        <dbReference type="ARBA" id="ARBA00023098"/>
    </source>
</evidence>
<evidence type="ECO:0000256" key="9">
    <source>
        <dbReference type="ARBA" id="ARBA00022989"/>
    </source>
</evidence>
<keyword evidence="3" id="KW-0444">Lipid biosynthesis</keyword>
<keyword evidence="7" id="KW-0276">Fatty acid metabolism</keyword>
<feature type="transmembrane region" description="Helical" evidence="14">
    <location>
        <begin position="73"/>
        <end position="94"/>
    </location>
</feature>
<evidence type="ECO:0000313" key="17">
    <source>
        <dbReference type="Proteomes" id="UP000308038"/>
    </source>
</evidence>
<dbReference type="EMBL" id="SSTI01000010">
    <property type="protein sequence ID" value="THG38692.1"/>
    <property type="molecule type" value="Genomic_DNA"/>
</dbReference>
<keyword evidence="10" id="KW-0560">Oxidoreductase</keyword>
<keyword evidence="9 14" id="KW-1133">Transmembrane helix</keyword>
<keyword evidence="4 14" id="KW-0812">Transmembrane</keyword>
<evidence type="ECO:0000256" key="8">
    <source>
        <dbReference type="ARBA" id="ARBA00022833"/>
    </source>
</evidence>
<evidence type="ECO:0000256" key="4">
    <source>
        <dbReference type="ARBA" id="ARBA00022692"/>
    </source>
</evidence>
<dbReference type="PANTHER" id="PTHR12863">
    <property type="entry name" value="FATTY ACID HYDROXYLASE"/>
    <property type="match status" value="1"/>
</dbReference>
<keyword evidence="17" id="KW-1185">Reference proteome</keyword>
<name>A0ABY2QF26_9SPHN</name>
<evidence type="ECO:0000256" key="10">
    <source>
        <dbReference type="ARBA" id="ARBA00023002"/>
    </source>
</evidence>
<sequence length="273" mass="31278">MIAQVRGASPSPEQEVGGIVDIVSKGFWHRSHHLDRMTLRELVVAYFQHYAILCYLALTALSIGVFVMQPAPVLPTIATIALIVLAYPLIWYCLHRWVLHCHWMFKVPWLAATWKRIHYDHHQDPNHLEVLFGALYTTLPTLLLVSALPGYLIGGVGGAAAGFATGLLATCFYEFFHCIQHLSYKPRAGWLARMKVRHMEHHFHDENGNFGITNFAWDRLFGTLYTRRERPLKSATVFNLGYTRTMAARYPWVARRSNGFVAEGHPRERQRRG</sequence>
<evidence type="ECO:0000256" key="3">
    <source>
        <dbReference type="ARBA" id="ARBA00022516"/>
    </source>
</evidence>
<dbReference type="InterPro" id="IPR006694">
    <property type="entry name" value="Fatty_acid_hydroxylase"/>
</dbReference>
<accession>A0ABY2QF26</accession>
<evidence type="ECO:0000256" key="13">
    <source>
        <dbReference type="ARBA" id="ARBA00023160"/>
    </source>
</evidence>
<feature type="transmembrane region" description="Helical" evidence="14">
    <location>
        <begin position="130"/>
        <end position="152"/>
    </location>
</feature>
<keyword evidence="12 14" id="KW-0472">Membrane</keyword>
<evidence type="ECO:0000256" key="1">
    <source>
        <dbReference type="ARBA" id="ARBA00001947"/>
    </source>
</evidence>
<feature type="domain" description="Fatty acid hydroxylase" evidence="15">
    <location>
        <begin position="81"/>
        <end position="223"/>
    </location>
</feature>
<evidence type="ECO:0000313" key="16">
    <source>
        <dbReference type="EMBL" id="THG38692.1"/>
    </source>
</evidence>
<evidence type="ECO:0000256" key="7">
    <source>
        <dbReference type="ARBA" id="ARBA00022832"/>
    </source>
</evidence>
<protein>
    <submittedName>
        <fullName evidence="16">Sterol desaturase family protein</fullName>
    </submittedName>
</protein>